<dbReference type="InterPro" id="IPR013762">
    <property type="entry name" value="Integrase-like_cat_sf"/>
</dbReference>
<accession>E9I608</accession>
<keyword evidence="1" id="KW-0238">DNA-binding</keyword>
<dbReference type="InterPro" id="IPR002104">
    <property type="entry name" value="Integrase_catalytic"/>
</dbReference>
<keyword evidence="6" id="KW-1185">Reference proteome</keyword>
<feature type="compositionally biased region" description="Polar residues" evidence="3">
    <location>
        <begin position="376"/>
        <end position="392"/>
    </location>
</feature>
<dbReference type="InterPro" id="IPR011010">
    <property type="entry name" value="DNA_brk_join_enz"/>
</dbReference>
<dbReference type="Proteomes" id="UP000000305">
    <property type="component" value="Unassembled WGS sequence"/>
</dbReference>
<reference evidence="5 6" key="1">
    <citation type="journal article" date="2011" name="Science">
        <title>The ecoresponsive genome of Daphnia pulex.</title>
        <authorList>
            <person name="Colbourne J.K."/>
            <person name="Pfrender M.E."/>
            <person name="Gilbert D."/>
            <person name="Thomas W.K."/>
            <person name="Tucker A."/>
            <person name="Oakley T.H."/>
            <person name="Tokishita S."/>
            <person name="Aerts A."/>
            <person name="Arnold G.J."/>
            <person name="Basu M.K."/>
            <person name="Bauer D.J."/>
            <person name="Caceres C.E."/>
            <person name="Carmel L."/>
            <person name="Casola C."/>
            <person name="Choi J.H."/>
            <person name="Detter J.C."/>
            <person name="Dong Q."/>
            <person name="Dusheyko S."/>
            <person name="Eads B.D."/>
            <person name="Frohlich T."/>
            <person name="Geiler-Samerotte K.A."/>
            <person name="Gerlach D."/>
            <person name="Hatcher P."/>
            <person name="Jogdeo S."/>
            <person name="Krijgsveld J."/>
            <person name="Kriventseva E.V."/>
            <person name="Kultz D."/>
            <person name="Laforsch C."/>
            <person name="Lindquist E."/>
            <person name="Lopez J."/>
            <person name="Manak J.R."/>
            <person name="Muller J."/>
            <person name="Pangilinan J."/>
            <person name="Patwardhan R.P."/>
            <person name="Pitluck S."/>
            <person name="Pritham E.J."/>
            <person name="Rechtsteiner A."/>
            <person name="Rho M."/>
            <person name="Rogozin I.B."/>
            <person name="Sakarya O."/>
            <person name="Salamov A."/>
            <person name="Schaack S."/>
            <person name="Shapiro H."/>
            <person name="Shiga Y."/>
            <person name="Skalitzky C."/>
            <person name="Smith Z."/>
            <person name="Souvorov A."/>
            <person name="Sung W."/>
            <person name="Tang Z."/>
            <person name="Tsuchiya D."/>
            <person name="Tu H."/>
            <person name="Vos H."/>
            <person name="Wang M."/>
            <person name="Wolf Y.I."/>
            <person name="Yamagata H."/>
            <person name="Yamada T."/>
            <person name="Ye Y."/>
            <person name="Shaw J.R."/>
            <person name="Andrews J."/>
            <person name="Crease T.J."/>
            <person name="Tang H."/>
            <person name="Lucas S.M."/>
            <person name="Robertson H.M."/>
            <person name="Bork P."/>
            <person name="Koonin E.V."/>
            <person name="Zdobnov E.M."/>
            <person name="Grigoriev I.V."/>
            <person name="Lynch M."/>
            <person name="Boore J.L."/>
        </authorList>
    </citation>
    <scope>NUCLEOTIDE SEQUENCE [LARGE SCALE GENOMIC DNA]</scope>
</reference>
<dbReference type="PANTHER" id="PTHR30349:SF41">
    <property type="entry name" value="INTEGRASE_RECOMBINASE PROTEIN MJ0367-RELATED"/>
    <property type="match status" value="1"/>
</dbReference>
<organism evidence="5 6">
    <name type="scientific">Daphnia pulex</name>
    <name type="common">Water flea</name>
    <dbReference type="NCBI Taxonomy" id="6669"/>
    <lineage>
        <taxon>Eukaryota</taxon>
        <taxon>Metazoa</taxon>
        <taxon>Ecdysozoa</taxon>
        <taxon>Arthropoda</taxon>
        <taxon>Crustacea</taxon>
        <taxon>Branchiopoda</taxon>
        <taxon>Diplostraca</taxon>
        <taxon>Cladocera</taxon>
        <taxon>Anomopoda</taxon>
        <taxon>Daphniidae</taxon>
        <taxon>Daphnia</taxon>
    </lineage>
</organism>
<dbReference type="PROSITE" id="PS51898">
    <property type="entry name" value="TYR_RECOMBINASE"/>
    <property type="match status" value="1"/>
</dbReference>
<evidence type="ECO:0000313" key="6">
    <source>
        <dbReference type="Proteomes" id="UP000000305"/>
    </source>
</evidence>
<feature type="domain" description="Tyr recombinase" evidence="4">
    <location>
        <begin position="26"/>
        <end position="248"/>
    </location>
</feature>
<dbReference type="SUPFAM" id="SSF56349">
    <property type="entry name" value="DNA breaking-rejoining enzymes"/>
    <property type="match status" value="1"/>
</dbReference>
<protein>
    <recommendedName>
        <fullName evidence="4">Tyr recombinase domain-containing protein</fullName>
    </recommendedName>
</protein>
<dbReference type="PhylomeDB" id="E9I608"/>
<dbReference type="AlphaFoldDB" id="E9I608"/>
<dbReference type="GO" id="GO:0009009">
    <property type="term" value="F:site-specific recombinase activity"/>
    <property type="evidence" value="ECO:0000318"/>
    <property type="project" value="GO_Central"/>
</dbReference>
<dbReference type="GO" id="GO:0006310">
    <property type="term" value="P:DNA recombination"/>
    <property type="evidence" value="ECO:0000318"/>
    <property type="project" value="GO_Central"/>
</dbReference>
<evidence type="ECO:0000313" key="5">
    <source>
        <dbReference type="EMBL" id="EFX60572.1"/>
    </source>
</evidence>
<feature type="non-terminal residue" evidence="5">
    <location>
        <position position="433"/>
    </location>
</feature>
<dbReference type="HOGENOM" id="CLU_633983_0_0_1"/>
<evidence type="ECO:0000256" key="1">
    <source>
        <dbReference type="ARBA" id="ARBA00023125"/>
    </source>
</evidence>
<evidence type="ECO:0000256" key="3">
    <source>
        <dbReference type="SAM" id="MobiDB-lite"/>
    </source>
</evidence>
<gene>
    <name evidence="5" type="ORF">DAPPUDRAFT_123683</name>
</gene>
<dbReference type="STRING" id="6669.E9I608"/>
<dbReference type="GO" id="GO:0003677">
    <property type="term" value="F:DNA binding"/>
    <property type="evidence" value="ECO:0007669"/>
    <property type="project" value="UniProtKB-KW"/>
</dbReference>
<dbReference type="InterPro" id="IPR050090">
    <property type="entry name" value="Tyrosine_recombinase_XerCD"/>
</dbReference>
<dbReference type="Gene3D" id="1.10.443.10">
    <property type="entry name" value="Intergrase catalytic core"/>
    <property type="match status" value="1"/>
</dbReference>
<evidence type="ECO:0000256" key="2">
    <source>
        <dbReference type="ARBA" id="ARBA00023172"/>
    </source>
</evidence>
<sequence>MFGFSMKTFVGVSACLKSFESGHRVKKSSVFTPQQIEDFITDPELNSPYWLVRKVVCLVGYYGGFRSCELKSLVFENCELDEAGYWFTFTRSKQRSLSEESTICVPRRQVDWPSCSSDSSRRAIDFDPASLLDLYFEQLQIDFGCSREELSGCFFKGCHGKNGKHFNRSNLGKNSICRVGIEVAEELLLPHPETFTGHCWRRSAGTNASNAGVNVTTLMSMMGWSCPKTAMEYVKHSRITSLKMSMYLSNVQRQNVAVPFPSTALERRQKNIFPEQSVSKASSRSKVLHEISPLLSNGSNDLDEFEASVGTQDLLLDLEKNTFEGSQDLIKHLDEDGGESGSGCGEEKIVSVVGTNVIPASKVELPSSVPDGPLATSGSASHSLSPTVDSSNSASTSHSLVPSVSSFEAVDSRLASFLQNFQNHGSMQIHFHF</sequence>
<name>E9I608_DAPPU</name>
<dbReference type="GO" id="GO:0007059">
    <property type="term" value="P:chromosome segregation"/>
    <property type="evidence" value="ECO:0000318"/>
    <property type="project" value="GO_Central"/>
</dbReference>
<evidence type="ECO:0000259" key="4">
    <source>
        <dbReference type="PROSITE" id="PS51898"/>
    </source>
</evidence>
<dbReference type="PANTHER" id="PTHR30349">
    <property type="entry name" value="PHAGE INTEGRASE-RELATED"/>
    <property type="match status" value="1"/>
</dbReference>
<keyword evidence="2" id="KW-0233">DNA recombination</keyword>
<feature type="region of interest" description="Disordered" evidence="3">
    <location>
        <begin position="363"/>
        <end position="396"/>
    </location>
</feature>
<proteinExistence type="predicted"/>
<dbReference type="EMBL" id="GL736042">
    <property type="protein sequence ID" value="EFX60572.1"/>
    <property type="molecule type" value="Genomic_DNA"/>
</dbReference>
<dbReference type="OrthoDB" id="7697859at2759"/>
<dbReference type="KEGG" id="dpx:DAPPUDRAFT_123683"/>
<dbReference type="InParanoid" id="E9I608"/>